<dbReference type="RefSeq" id="XP_007513826.1">
    <property type="nucleotide sequence ID" value="XM_007513764.1"/>
</dbReference>
<accession>K8EEA2</accession>
<dbReference type="KEGG" id="bpg:Bathy04g00540"/>
<keyword evidence="2" id="KW-1185">Reference proteome</keyword>
<reference evidence="1 2" key="1">
    <citation type="submission" date="2011-10" db="EMBL/GenBank/DDBJ databases">
        <authorList>
            <person name="Genoscope - CEA"/>
        </authorList>
    </citation>
    <scope>NUCLEOTIDE SEQUENCE [LARGE SCALE GENOMIC DNA]</scope>
    <source>
        <strain evidence="1 2">RCC 1105</strain>
    </source>
</reference>
<organism evidence="1 2">
    <name type="scientific">Bathycoccus prasinos</name>
    <dbReference type="NCBI Taxonomy" id="41875"/>
    <lineage>
        <taxon>Eukaryota</taxon>
        <taxon>Viridiplantae</taxon>
        <taxon>Chlorophyta</taxon>
        <taxon>Mamiellophyceae</taxon>
        <taxon>Mamiellales</taxon>
        <taxon>Bathycoccaceae</taxon>
        <taxon>Bathycoccus</taxon>
    </lineage>
</organism>
<dbReference type="AlphaFoldDB" id="K8EEA2"/>
<sequence length="108" mass="11938">MKLSEEKTTLRNTCVVVVKYGRSFESKVHLDRLGFMVSDDESVSIPVPSNDDDDDDGDGDALVFEVWSENLLVGIGKTTRLQKETVVKIRNPLSKKDTTVAILAIVVV</sequence>
<evidence type="ECO:0000313" key="1">
    <source>
        <dbReference type="EMBL" id="CCO16351.1"/>
    </source>
</evidence>
<dbReference type="GeneID" id="19016080"/>
<dbReference type="EMBL" id="FO082275">
    <property type="protein sequence ID" value="CCO16351.1"/>
    <property type="molecule type" value="Genomic_DNA"/>
</dbReference>
<proteinExistence type="predicted"/>
<gene>
    <name evidence="1" type="ORF">Bathy04g00540</name>
</gene>
<evidence type="ECO:0000313" key="2">
    <source>
        <dbReference type="Proteomes" id="UP000198341"/>
    </source>
</evidence>
<dbReference type="Proteomes" id="UP000198341">
    <property type="component" value="Chromosome 4"/>
</dbReference>
<name>K8EEA2_9CHLO</name>
<protein>
    <submittedName>
        <fullName evidence="1">Uncharacterized protein</fullName>
    </submittedName>
</protein>